<gene>
    <name evidence="1" type="ORF">HHL25_14705</name>
</gene>
<evidence type="ECO:0000313" key="1">
    <source>
        <dbReference type="EMBL" id="NML75378.1"/>
    </source>
</evidence>
<proteinExistence type="predicted"/>
<protein>
    <submittedName>
        <fullName evidence="1">Uncharacterized protein</fullName>
    </submittedName>
</protein>
<name>A0A7Y0AXM5_9HYPH</name>
<dbReference type="AlphaFoldDB" id="A0A7Y0AXM5"/>
<accession>A0A7Y0AXM5</accession>
<dbReference type="Proteomes" id="UP000541470">
    <property type="component" value="Unassembled WGS sequence"/>
</dbReference>
<dbReference type="RefSeq" id="WP_169592445.1">
    <property type="nucleotide sequence ID" value="NZ_JABBGK010000002.1"/>
</dbReference>
<keyword evidence="2" id="KW-1185">Reference proteome</keyword>
<dbReference type="EMBL" id="JABBGK010000002">
    <property type="protein sequence ID" value="NML75378.1"/>
    <property type="molecule type" value="Genomic_DNA"/>
</dbReference>
<sequence>MEASSILLDSVLRSGTAPSEGRFSADGPTGDIFGEWLDQAGTPASAGAAEQWSDEEEYVAPEEPKAAYVPANWLDAMALEHTESYVPPVDMISAVNSDDNGLYRMFRNISP</sequence>
<reference evidence="1 2" key="1">
    <citation type="submission" date="2020-04" db="EMBL/GenBank/DDBJ databases">
        <title>Rhizobium sp. S-51 isolated from soil.</title>
        <authorList>
            <person name="Dahal R.H."/>
        </authorList>
    </citation>
    <scope>NUCLEOTIDE SEQUENCE [LARGE SCALE GENOMIC DNA]</scope>
    <source>
        <strain evidence="1 2">S-51</strain>
    </source>
</reference>
<evidence type="ECO:0000313" key="2">
    <source>
        <dbReference type="Proteomes" id="UP000541470"/>
    </source>
</evidence>
<organism evidence="1 2">
    <name type="scientific">Rhizobium terricola</name>
    <dbReference type="NCBI Taxonomy" id="2728849"/>
    <lineage>
        <taxon>Bacteria</taxon>
        <taxon>Pseudomonadati</taxon>
        <taxon>Pseudomonadota</taxon>
        <taxon>Alphaproteobacteria</taxon>
        <taxon>Hyphomicrobiales</taxon>
        <taxon>Rhizobiaceae</taxon>
        <taxon>Rhizobium/Agrobacterium group</taxon>
        <taxon>Rhizobium</taxon>
    </lineage>
</organism>
<comment type="caution">
    <text evidence="1">The sequence shown here is derived from an EMBL/GenBank/DDBJ whole genome shotgun (WGS) entry which is preliminary data.</text>
</comment>